<dbReference type="RefSeq" id="WP_179974961.1">
    <property type="nucleotide sequence ID" value="NZ_CP049075.1"/>
</dbReference>
<dbReference type="InterPro" id="IPR055131">
    <property type="entry name" value="Cj1289-like_C"/>
</dbReference>
<name>A0A7H9CI57_9BACT</name>
<reference evidence="3 4" key="1">
    <citation type="submission" date="2020-02" db="EMBL/GenBank/DDBJ databases">
        <title>Complete genome sequence of the novel Campylobacter species Candidatus Campylobacter infans.</title>
        <authorList>
            <person name="Duim B."/>
            <person name="Zomer A."/>
            <person name="van der Graaf L."/>
            <person name="Wagenaar J."/>
        </authorList>
    </citation>
    <scope>NUCLEOTIDE SEQUENCE [LARGE SCALE GENOMIC DNA]</scope>
    <source>
        <strain evidence="3 4">19S00001</strain>
    </source>
</reference>
<keyword evidence="1" id="KW-0732">Signal</keyword>
<dbReference type="InterPro" id="IPR027304">
    <property type="entry name" value="Trigger_fact/SurA_dom_sf"/>
</dbReference>
<gene>
    <name evidence="3" type="ORF">CINF_1308</name>
</gene>
<proteinExistence type="predicted"/>
<dbReference type="InterPro" id="IPR046357">
    <property type="entry name" value="PPIase_dom_sf"/>
</dbReference>
<organism evidence="3 4">
    <name type="scientific">Candidatus Campylobacter infans</name>
    <dbReference type="NCBI Taxonomy" id="2561898"/>
    <lineage>
        <taxon>Bacteria</taxon>
        <taxon>Pseudomonadati</taxon>
        <taxon>Campylobacterota</taxon>
        <taxon>Epsilonproteobacteria</taxon>
        <taxon>Campylobacterales</taxon>
        <taxon>Campylobacteraceae</taxon>
        <taxon>Campylobacter</taxon>
    </lineage>
</organism>
<dbReference type="EMBL" id="CP049075">
    <property type="protein sequence ID" value="QLI05793.1"/>
    <property type="molecule type" value="Genomic_DNA"/>
</dbReference>
<dbReference type="AlphaFoldDB" id="A0A7H9CI57"/>
<evidence type="ECO:0000256" key="1">
    <source>
        <dbReference type="ARBA" id="ARBA00022729"/>
    </source>
</evidence>
<evidence type="ECO:0000313" key="4">
    <source>
        <dbReference type="Proteomes" id="UP000509414"/>
    </source>
</evidence>
<dbReference type="PANTHER" id="PTHR47637">
    <property type="entry name" value="CHAPERONE SURA"/>
    <property type="match status" value="1"/>
</dbReference>
<dbReference type="Gene3D" id="3.10.50.40">
    <property type="match status" value="1"/>
</dbReference>
<dbReference type="InterPro" id="IPR050280">
    <property type="entry name" value="OMP_Chaperone_SurA"/>
</dbReference>
<dbReference type="SUPFAM" id="SSF109998">
    <property type="entry name" value="Triger factor/SurA peptide-binding domain-like"/>
    <property type="match status" value="1"/>
</dbReference>
<dbReference type="Proteomes" id="UP000509414">
    <property type="component" value="Chromosome"/>
</dbReference>
<dbReference type="KEGG" id="cinf:CINF_1308"/>
<sequence>MVKMFRNFKIYKILIALFCVFFLSGANAKYINGISAIIDGEIITDYDIQKLIDALKISPSQALNILIRQKLEDAQIKAMEINPSEIEINAQMSQIGAHSGFKDWSDFEQALKNQGVNINDFRAQVKNNIALEKLYSNITNRPNANITQENARRFYQNNKSLFSRFINATITQYSSQNAQDLENLKAKKPNNALSAKAQKISATSTDARLVELVANTKIGDFTPIIPQGGFYVMFKINDKDGIYTPNFEDIEENVAQAMIAQEKEAMIEDYFNKLRVSANIQIIKR</sequence>
<evidence type="ECO:0000259" key="2">
    <source>
        <dbReference type="Pfam" id="PF22506"/>
    </source>
</evidence>
<evidence type="ECO:0000313" key="3">
    <source>
        <dbReference type="EMBL" id="QLI05793.1"/>
    </source>
</evidence>
<dbReference type="GO" id="GO:0003755">
    <property type="term" value="F:peptidyl-prolyl cis-trans isomerase activity"/>
    <property type="evidence" value="ECO:0007669"/>
    <property type="project" value="InterPro"/>
</dbReference>
<feature type="domain" description="Cj1289-like C-terminal" evidence="2">
    <location>
        <begin position="148"/>
        <end position="239"/>
    </location>
</feature>
<protein>
    <submittedName>
        <fullName evidence="3">Putative chaperone (SurA domain)</fullName>
    </submittedName>
</protein>
<dbReference type="PANTHER" id="PTHR47637:SF1">
    <property type="entry name" value="CHAPERONE SURA"/>
    <property type="match status" value="1"/>
</dbReference>
<keyword evidence="4" id="KW-1185">Reference proteome</keyword>
<dbReference type="Gene3D" id="1.10.4030.10">
    <property type="entry name" value="Porin chaperone SurA, peptide-binding domain"/>
    <property type="match status" value="1"/>
</dbReference>
<accession>A0A7H9CI57</accession>
<dbReference type="Pfam" id="PF22506">
    <property type="entry name" value="Cj1289-like_C"/>
    <property type="match status" value="1"/>
</dbReference>
<dbReference type="Pfam" id="PF13624">
    <property type="entry name" value="SurA_N_3"/>
    <property type="match status" value="1"/>
</dbReference>